<dbReference type="GO" id="GO:0005737">
    <property type="term" value="C:cytoplasm"/>
    <property type="evidence" value="ECO:0007669"/>
    <property type="project" value="TreeGrafter"/>
</dbReference>
<dbReference type="EMBL" id="CP014989">
    <property type="protein sequence ID" value="ANS78409.1"/>
    <property type="molecule type" value="Genomic_DNA"/>
</dbReference>
<dbReference type="Pfam" id="PF13302">
    <property type="entry name" value="Acetyltransf_3"/>
    <property type="match status" value="3"/>
</dbReference>
<dbReference type="STRING" id="1758689.SGUI_1013"/>
<dbReference type="InterPro" id="IPR051908">
    <property type="entry name" value="Ribosomal_N-acetyltransferase"/>
</dbReference>
<dbReference type="KEGG" id="serj:SGUI_1013"/>
<reference evidence="3 4" key="1">
    <citation type="submission" date="2016-03" db="EMBL/GenBank/DDBJ databases">
        <title>Shallow-sea hydrothermal system.</title>
        <authorList>
            <person name="Tang K."/>
        </authorList>
    </citation>
    <scope>NUCLEOTIDE SEQUENCE [LARGE SCALE GENOMIC DNA]</scope>
    <source>
        <strain evidence="3 4">JLT9</strain>
    </source>
</reference>
<accession>A0A1B1NAF1</accession>
<dbReference type="CDD" id="cd04301">
    <property type="entry name" value="NAT_SF"/>
    <property type="match status" value="1"/>
</dbReference>
<evidence type="ECO:0000259" key="2">
    <source>
        <dbReference type="PROSITE" id="PS51186"/>
    </source>
</evidence>
<dbReference type="InterPro" id="IPR000182">
    <property type="entry name" value="GNAT_dom"/>
</dbReference>
<feature type="domain" description="N-acetyltransferase" evidence="2">
    <location>
        <begin position="10"/>
        <end position="171"/>
    </location>
</feature>
<dbReference type="PANTHER" id="PTHR43441">
    <property type="entry name" value="RIBOSOMAL-PROTEIN-SERINE ACETYLTRANSFERASE"/>
    <property type="match status" value="1"/>
</dbReference>
<dbReference type="Proteomes" id="UP000092482">
    <property type="component" value="Chromosome"/>
</dbReference>
<dbReference type="GO" id="GO:0008999">
    <property type="term" value="F:protein-N-terminal-alanine acetyltransferase activity"/>
    <property type="evidence" value="ECO:0007669"/>
    <property type="project" value="TreeGrafter"/>
</dbReference>
<keyword evidence="4" id="KW-1185">Reference proteome</keyword>
<dbReference type="PANTHER" id="PTHR43441:SF2">
    <property type="entry name" value="FAMILY ACETYLTRANSFERASE, PUTATIVE (AFU_ORTHOLOGUE AFUA_7G00850)-RELATED"/>
    <property type="match status" value="1"/>
</dbReference>
<dbReference type="SUPFAM" id="SSF55729">
    <property type="entry name" value="Acyl-CoA N-acyltransferases (Nat)"/>
    <property type="match status" value="3"/>
</dbReference>
<dbReference type="GO" id="GO:1990189">
    <property type="term" value="F:protein N-terminal-serine acetyltransferase activity"/>
    <property type="evidence" value="ECO:0007669"/>
    <property type="project" value="TreeGrafter"/>
</dbReference>
<protein>
    <recommendedName>
        <fullName evidence="2">N-acetyltransferase domain-containing protein</fullName>
    </recommendedName>
</protein>
<organism evidence="3 4">
    <name type="scientific">Serinicoccus hydrothermalis</name>
    <dbReference type="NCBI Taxonomy" id="1758689"/>
    <lineage>
        <taxon>Bacteria</taxon>
        <taxon>Bacillati</taxon>
        <taxon>Actinomycetota</taxon>
        <taxon>Actinomycetes</taxon>
        <taxon>Micrococcales</taxon>
        <taxon>Ornithinimicrobiaceae</taxon>
        <taxon>Serinicoccus</taxon>
    </lineage>
</organism>
<proteinExistence type="predicted"/>
<evidence type="ECO:0000313" key="3">
    <source>
        <dbReference type="EMBL" id="ANS78409.1"/>
    </source>
</evidence>
<gene>
    <name evidence="3" type="ORF">SGUI_1013</name>
</gene>
<dbReference type="Gene3D" id="3.40.630.30">
    <property type="match status" value="3"/>
</dbReference>
<sequence length="604" mass="65446">MGPVRGGDGVRLVPPSPDHVPLLLSLGQDEEVRRWGDAVPVRDGTGARAFVDVARQGWSDRHPWTPRRWVVETRGADRVWRGAGTVEYRPDGHGAAEVGYAVHPDHRGRGVARAGLDLALGYAFEEDDLALARWRAEVGNWASRRVAWRLGFSSPQRVRGLLPGWGQDTAPRDGWVATLARDEPREPAYPWLGTPVLTGERIVLRPWRDDADDAAALRSVDDLARGFVGPMLPAAGQEGLAGWLADRDEGAAAGTGLRWCIADAQDDAALGHLGVFGLGRPFERGCGTVGYWLLPSGRGRGAVTEALSLASRYAFAELGVHRLMADTDARNGASHRALLRAGFRWVATEAEACVYTQDGPRQDNVRFELLADREVQRAPLPGPPAAVGEHADQDGQDGQCDGVGGIPTLRTEGLVLRPWRPEPAEAERIVEAVTDPVSHQYLPELPHPYTTADALSFVERALLQARRREALVWCVAQEGTDVPLATVTLGSLDSRARTGEIGYWAHPHARGQGVVSRAVRAVVQHALTPEGDQGVGLRRVFLRAGASNVASQRVARAAGLREVGRDRLGETLRDGTVEDMVRFDRLAEDDDERTDDDASLTGPG</sequence>
<dbReference type="InterPro" id="IPR016181">
    <property type="entry name" value="Acyl_CoA_acyltransferase"/>
</dbReference>
<evidence type="ECO:0000256" key="1">
    <source>
        <dbReference type="SAM" id="MobiDB-lite"/>
    </source>
</evidence>
<feature type="compositionally biased region" description="Acidic residues" evidence="1">
    <location>
        <begin position="587"/>
        <end position="598"/>
    </location>
</feature>
<dbReference type="PROSITE" id="PS51186">
    <property type="entry name" value="GNAT"/>
    <property type="match status" value="3"/>
</dbReference>
<dbReference type="AlphaFoldDB" id="A0A1B1NAF1"/>
<name>A0A1B1NAF1_9MICO</name>
<feature type="region of interest" description="Disordered" evidence="1">
    <location>
        <begin position="584"/>
        <end position="604"/>
    </location>
</feature>
<feature type="domain" description="N-acetyltransferase" evidence="2">
    <location>
        <begin position="202"/>
        <end position="372"/>
    </location>
</feature>
<feature type="domain" description="N-acetyltransferase" evidence="2">
    <location>
        <begin position="414"/>
        <end position="588"/>
    </location>
</feature>
<evidence type="ECO:0000313" key="4">
    <source>
        <dbReference type="Proteomes" id="UP000092482"/>
    </source>
</evidence>